<evidence type="ECO:0000256" key="4">
    <source>
        <dbReference type="ARBA" id="ARBA00022898"/>
    </source>
</evidence>
<dbReference type="SUPFAM" id="SSF53383">
    <property type="entry name" value="PLP-dependent transferases"/>
    <property type="match status" value="1"/>
</dbReference>
<protein>
    <submittedName>
        <fullName evidence="8">Histidine decarboxylase</fullName>
    </submittedName>
</protein>
<dbReference type="InterPro" id="IPR015424">
    <property type="entry name" value="PyrdxlP-dep_Trfase"/>
</dbReference>
<keyword evidence="9" id="KW-1185">Reference proteome</keyword>
<evidence type="ECO:0000256" key="7">
    <source>
        <dbReference type="SAM" id="MobiDB-lite"/>
    </source>
</evidence>
<comment type="cofactor">
    <cofactor evidence="1 6">
        <name>pyridoxal 5'-phosphate</name>
        <dbReference type="ChEBI" id="CHEBI:597326"/>
    </cofactor>
</comment>
<accession>A0ABN3Q435</accession>
<evidence type="ECO:0000313" key="9">
    <source>
        <dbReference type="Proteomes" id="UP001501509"/>
    </source>
</evidence>
<dbReference type="PANTHER" id="PTHR46101:SF2">
    <property type="entry name" value="SERINE DECARBOXYLASE"/>
    <property type="match status" value="1"/>
</dbReference>
<comment type="caution">
    <text evidence="8">The sequence shown here is derived from an EMBL/GenBank/DDBJ whole genome shotgun (WGS) entry which is preliminary data.</text>
</comment>
<evidence type="ECO:0000256" key="3">
    <source>
        <dbReference type="ARBA" id="ARBA00022793"/>
    </source>
</evidence>
<evidence type="ECO:0000256" key="6">
    <source>
        <dbReference type="RuleBase" id="RU000382"/>
    </source>
</evidence>
<dbReference type="InterPro" id="IPR015422">
    <property type="entry name" value="PyrdxlP-dep_Trfase_small"/>
</dbReference>
<keyword evidence="3" id="KW-0210">Decarboxylase</keyword>
<dbReference type="RefSeq" id="WP_344545289.1">
    <property type="nucleotide sequence ID" value="NZ_BAAATD010000007.1"/>
</dbReference>
<keyword evidence="5 6" id="KW-0456">Lyase</keyword>
<dbReference type="InterPro" id="IPR002129">
    <property type="entry name" value="PyrdxlP-dep_de-COase"/>
</dbReference>
<keyword evidence="4 6" id="KW-0663">Pyridoxal phosphate</keyword>
<gene>
    <name evidence="8" type="ORF">GCM10010411_54570</name>
</gene>
<dbReference type="Pfam" id="PF00282">
    <property type="entry name" value="Pyridoxal_deC"/>
    <property type="match status" value="1"/>
</dbReference>
<dbReference type="EMBL" id="BAAATD010000007">
    <property type="protein sequence ID" value="GAA2612877.1"/>
    <property type="molecule type" value="Genomic_DNA"/>
</dbReference>
<dbReference type="NCBIfam" id="NF002748">
    <property type="entry name" value="PRK02769.1"/>
    <property type="match status" value="1"/>
</dbReference>
<organism evidence="8 9">
    <name type="scientific">Actinomadura fulvescens</name>
    <dbReference type="NCBI Taxonomy" id="46160"/>
    <lineage>
        <taxon>Bacteria</taxon>
        <taxon>Bacillati</taxon>
        <taxon>Actinomycetota</taxon>
        <taxon>Actinomycetes</taxon>
        <taxon>Streptosporangiales</taxon>
        <taxon>Thermomonosporaceae</taxon>
        <taxon>Actinomadura</taxon>
    </lineage>
</organism>
<sequence>MDTSRRADFADPASPTTVSFRPGDLEIGDGPRTEGPSGQNDDELVRLLAQWGVDQRQWMVGFPVNLDFDYRPLADFLAVSLNNVGTSYGPAGYNISTRPFERQVLEFFTRLTGGDVDQVAGYITNGGTESNIFGIHLGMRRYPDAVLYTSADSHYSVDKITWLLNLDTVKIDVDDKGEMNLDALVEACVSRRDRPAVVQATVGTTMTGAADPVAAIRGRLVDVGIERVHLHVDAAFGGLIIPFIPDHGPWAFDAGADSLAISGHKLVGLPIPAGIALVRREHLEMVASHVTQVDADDFTMMGSRDGLSPLMLWWALRRLGRDGLARRARHCLDIAEYAERRLGECGAEPQRMPNSVIVSFRRPSRAVLATWHLLDSGDRTHVIAMPHLTKDHIDRLCHDLQG</sequence>
<dbReference type="Gene3D" id="3.40.640.10">
    <property type="entry name" value="Type I PLP-dependent aspartate aminotransferase-like (Major domain)"/>
    <property type="match status" value="1"/>
</dbReference>
<evidence type="ECO:0000256" key="5">
    <source>
        <dbReference type="ARBA" id="ARBA00023239"/>
    </source>
</evidence>
<dbReference type="Gene3D" id="3.90.1150.10">
    <property type="entry name" value="Aspartate Aminotransferase, domain 1"/>
    <property type="match status" value="1"/>
</dbReference>
<reference evidence="8 9" key="1">
    <citation type="journal article" date="2019" name="Int. J. Syst. Evol. Microbiol.">
        <title>The Global Catalogue of Microorganisms (GCM) 10K type strain sequencing project: providing services to taxonomists for standard genome sequencing and annotation.</title>
        <authorList>
            <consortium name="The Broad Institute Genomics Platform"/>
            <consortium name="The Broad Institute Genome Sequencing Center for Infectious Disease"/>
            <person name="Wu L."/>
            <person name="Ma J."/>
        </authorList>
    </citation>
    <scope>NUCLEOTIDE SEQUENCE [LARGE SCALE GENOMIC DNA]</scope>
    <source>
        <strain evidence="8 9">JCM 6833</strain>
    </source>
</reference>
<dbReference type="PANTHER" id="PTHR46101">
    <property type="match status" value="1"/>
</dbReference>
<evidence type="ECO:0000256" key="2">
    <source>
        <dbReference type="ARBA" id="ARBA00009533"/>
    </source>
</evidence>
<dbReference type="InterPro" id="IPR051151">
    <property type="entry name" value="Group_II_Decarboxylase"/>
</dbReference>
<comment type="similarity">
    <text evidence="2 6">Belongs to the group II decarboxylase family.</text>
</comment>
<dbReference type="Proteomes" id="UP001501509">
    <property type="component" value="Unassembled WGS sequence"/>
</dbReference>
<evidence type="ECO:0000256" key="1">
    <source>
        <dbReference type="ARBA" id="ARBA00001933"/>
    </source>
</evidence>
<dbReference type="InterPro" id="IPR015421">
    <property type="entry name" value="PyrdxlP-dep_Trfase_major"/>
</dbReference>
<evidence type="ECO:0000313" key="8">
    <source>
        <dbReference type="EMBL" id="GAA2612877.1"/>
    </source>
</evidence>
<proteinExistence type="inferred from homology"/>
<name>A0ABN3Q435_9ACTN</name>
<feature type="region of interest" description="Disordered" evidence="7">
    <location>
        <begin position="1"/>
        <end position="40"/>
    </location>
</feature>